<keyword evidence="3" id="KW-1185">Reference proteome</keyword>
<sequence>MAAVAGAVLVGLSACSPGGNTDHAPTETTDASPSDEVLSEVTPCEMLPPDTLRSFGLQVPGKPTDGLPWTPACDYTGDPVGVTLVKNTRQTVASSEKKSTWASFDRITVNGRPGATAITKGSTQAQICNVLFDAGQGMIQVRAQESGRSDEIDECAKALEIAERIEPNVPEPA</sequence>
<dbReference type="EMBL" id="PVSR01000001">
    <property type="protein sequence ID" value="PRW65406.1"/>
    <property type="molecule type" value="Genomic_DNA"/>
</dbReference>
<dbReference type="InterPro" id="IPR024520">
    <property type="entry name" value="DUF3558"/>
</dbReference>
<feature type="region of interest" description="Disordered" evidence="1">
    <location>
        <begin position="15"/>
        <end position="37"/>
    </location>
</feature>
<dbReference type="Proteomes" id="UP000239352">
    <property type="component" value="Unassembled WGS sequence"/>
</dbReference>
<dbReference type="InParanoid" id="A0A2T0H227"/>
<comment type="caution">
    <text evidence="2">The sequence shown here is derived from an EMBL/GenBank/DDBJ whole genome shotgun (WGS) entry which is preliminary data.</text>
</comment>
<dbReference type="Pfam" id="PF12079">
    <property type="entry name" value="DUF3558"/>
    <property type="match status" value="1"/>
</dbReference>
<dbReference type="AlphaFoldDB" id="A0A2T0H227"/>
<organism evidence="2 3">
    <name type="scientific">Actinopolyspora mortivallis</name>
    <dbReference type="NCBI Taxonomy" id="33906"/>
    <lineage>
        <taxon>Bacteria</taxon>
        <taxon>Bacillati</taxon>
        <taxon>Actinomycetota</taxon>
        <taxon>Actinomycetes</taxon>
        <taxon>Actinopolysporales</taxon>
        <taxon>Actinopolysporaceae</taxon>
        <taxon>Actinopolyspora</taxon>
    </lineage>
</organism>
<reference evidence="2 3" key="1">
    <citation type="submission" date="2018-03" db="EMBL/GenBank/DDBJ databases">
        <title>Actinopolyspora mortivallis from Sahara, screening for active biomolecules.</title>
        <authorList>
            <person name="Selama O."/>
            <person name="Wellington E.M.H."/>
            <person name="Hacene H."/>
        </authorList>
    </citation>
    <scope>NUCLEOTIDE SEQUENCE [LARGE SCALE GENOMIC DNA]</scope>
    <source>
        <strain evidence="2 3">M5A</strain>
    </source>
</reference>
<evidence type="ECO:0000313" key="2">
    <source>
        <dbReference type="EMBL" id="PRW65406.1"/>
    </source>
</evidence>
<evidence type="ECO:0000313" key="3">
    <source>
        <dbReference type="Proteomes" id="UP000239352"/>
    </source>
</evidence>
<proteinExistence type="predicted"/>
<evidence type="ECO:0000256" key="1">
    <source>
        <dbReference type="SAM" id="MobiDB-lite"/>
    </source>
</evidence>
<name>A0A2T0H227_ACTMO</name>
<protein>
    <submittedName>
        <fullName evidence="2">DUF3558 domain-containing protein</fullName>
    </submittedName>
</protein>
<gene>
    <name evidence="2" type="ORF">CEP50_00985</name>
</gene>
<accession>A0A2T0H227</accession>